<dbReference type="EMBL" id="CP086718">
    <property type="protein sequence ID" value="WOO84034.1"/>
    <property type="molecule type" value="Genomic_DNA"/>
</dbReference>
<evidence type="ECO:0000313" key="3">
    <source>
        <dbReference type="Proteomes" id="UP000827549"/>
    </source>
</evidence>
<protein>
    <submittedName>
        <fullName evidence="2">Uncharacterized protein</fullName>
    </submittedName>
</protein>
<feature type="region of interest" description="Disordered" evidence="1">
    <location>
        <begin position="146"/>
        <end position="198"/>
    </location>
</feature>
<dbReference type="GeneID" id="87810728"/>
<organism evidence="2 3">
    <name type="scientific">Vanrija pseudolonga</name>
    <dbReference type="NCBI Taxonomy" id="143232"/>
    <lineage>
        <taxon>Eukaryota</taxon>
        <taxon>Fungi</taxon>
        <taxon>Dikarya</taxon>
        <taxon>Basidiomycota</taxon>
        <taxon>Agaricomycotina</taxon>
        <taxon>Tremellomycetes</taxon>
        <taxon>Trichosporonales</taxon>
        <taxon>Trichosporonaceae</taxon>
        <taxon>Vanrija</taxon>
    </lineage>
</organism>
<feature type="compositionally biased region" description="Basic and acidic residues" evidence="1">
    <location>
        <begin position="154"/>
        <end position="164"/>
    </location>
</feature>
<dbReference type="AlphaFoldDB" id="A0AAF0YFI6"/>
<dbReference type="Proteomes" id="UP000827549">
    <property type="component" value="Chromosome 5"/>
</dbReference>
<name>A0AAF0YFI6_9TREE</name>
<keyword evidence="3" id="KW-1185">Reference proteome</keyword>
<sequence length="198" mass="21537">MSSSSSAQRYRALYTPLLPAHRYHDFDHVKRFIDLTVSEARTGAGYSGAAGLLQALREDLVENVSGITRGLRYLDAKLGADEMRSANGEDAAPPAYSRSLELQPTIPPEATSDMAIVRIAELEARVLQLSRDAASANIAREEAETNVSSLHARAALEEVERERSQSGSPATHAREGKGGSVETGPNEGKRRLFQFRSK</sequence>
<evidence type="ECO:0000256" key="1">
    <source>
        <dbReference type="SAM" id="MobiDB-lite"/>
    </source>
</evidence>
<evidence type="ECO:0000313" key="2">
    <source>
        <dbReference type="EMBL" id="WOO84034.1"/>
    </source>
</evidence>
<dbReference type="RefSeq" id="XP_062630060.1">
    <property type="nucleotide sequence ID" value="XM_062774076.1"/>
</dbReference>
<proteinExistence type="predicted"/>
<gene>
    <name evidence="2" type="ORF">LOC62_05G007556</name>
</gene>
<accession>A0AAF0YFI6</accession>
<reference evidence="2" key="1">
    <citation type="submission" date="2023-10" db="EMBL/GenBank/DDBJ databases">
        <authorList>
            <person name="Noh H."/>
        </authorList>
    </citation>
    <scope>NUCLEOTIDE SEQUENCE</scope>
    <source>
        <strain evidence="2">DUCC4014</strain>
    </source>
</reference>